<dbReference type="EMBL" id="BOPZ01000015">
    <property type="protein sequence ID" value="GIM29245.1"/>
    <property type="molecule type" value="Genomic_DNA"/>
</dbReference>
<comment type="caution">
    <text evidence="1">The sequence shown here is derived from an EMBL/GenBank/DDBJ whole genome shotgun (WGS) entry which is preliminary data.</text>
</comment>
<organism evidence="1 2">
    <name type="scientific">Clostridium polyendosporum</name>
    <dbReference type="NCBI Taxonomy" id="69208"/>
    <lineage>
        <taxon>Bacteria</taxon>
        <taxon>Bacillati</taxon>
        <taxon>Bacillota</taxon>
        <taxon>Clostridia</taxon>
        <taxon>Eubacteriales</taxon>
        <taxon>Clostridiaceae</taxon>
        <taxon>Clostridium</taxon>
    </lineage>
</organism>
<dbReference type="RefSeq" id="WP_212903952.1">
    <property type="nucleotide sequence ID" value="NZ_BOPZ01000015.1"/>
</dbReference>
<protein>
    <submittedName>
        <fullName evidence="1">Uncharacterized protein</fullName>
    </submittedName>
</protein>
<dbReference type="AlphaFoldDB" id="A0A919S154"/>
<keyword evidence="2" id="KW-1185">Reference proteome</keyword>
<evidence type="ECO:0000313" key="2">
    <source>
        <dbReference type="Proteomes" id="UP000679179"/>
    </source>
</evidence>
<gene>
    <name evidence="1" type="ORF">CPJCM30710_19110</name>
</gene>
<evidence type="ECO:0000313" key="1">
    <source>
        <dbReference type="EMBL" id="GIM29245.1"/>
    </source>
</evidence>
<dbReference type="Proteomes" id="UP000679179">
    <property type="component" value="Unassembled WGS sequence"/>
</dbReference>
<sequence length="70" mass="8500">MWFINERNEREFFGGKNDWSGAVKEAKNCLFFKIDNEEEIVDDELISCYNCRFRRWTEKSFVCCQSVKMQ</sequence>
<reference evidence="1" key="1">
    <citation type="submission" date="2021-03" db="EMBL/GenBank/DDBJ databases">
        <title>Taxonomic study of Clostridium polyendosporum from meadow-gley soil under rice.</title>
        <authorList>
            <person name="Kobayashi H."/>
            <person name="Tanizawa Y."/>
            <person name="Yagura M."/>
        </authorList>
    </citation>
    <scope>NUCLEOTIDE SEQUENCE</scope>
    <source>
        <strain evidence="1">JCM 30710</strain>
    </source>
</reference>
<proteinExistence type="predicted"/>
<name>A0A919S154_9CLOT</name>
<accession>A0A919S154</accession>